<sequence length="385" mass="42971">MKITRSMNTYDIEELYPLCYTHSEMRLPVSMSHGGLLGVDASLAQLVITWAKAQNKSTLHLYADTENALEHVSQLAKTAAGLAALVMSSDIESENHDPIDRRAALTVIRPMIEAMFESDLKHTSGGKGARPRVINLFSINHAQMEYIKPFYYGEREPEVHKWPTFSTLIEDLSSVMHTRHERNALMRSGLSALGTVLEELISNADEHASCDLMGDKYKKGLRGMTVKASRISKTEIKNYSHTEPEFARFVIKHMIKDVEALDFLELSIIDSGPGLARRWLSMREGAPLESLDKLTLDEELQATLDCFKKHVTTKPSKESGMGLHNAVQAFNKLQAYVRLRTGRLSLSQAFQGHEGEVAYHPKKWSGGGELEAAEGTVFTICIPVN</sequence>
<dbReference type="EMBL" id="LR134318">
    <property type="protein sequence ID" value="VEF10883.1"/>
    <property type="molecule type" value="Genomic_DNA"/>
</dbReference>
<reference evidence="1 2" key="1">
    <citation type="submission" date="2018-12" db="EMBL/GenBank/DDBJ databases">
        <authorList>
            <consortium name="Pathogen Informatics"/>
        </authorList>
    </citation>
    <scope>NUCLEOTIDE SEQUENCE [LARGE SCALE GENOMIC DNA]</scope>
    <source>
        <strain evidence="1 2">NCTC9428</strain>
    </source>
</reference>
<evidence type="ECO:0000313" key="2">
    <source>
        <dbReference type="Proteomes" id="UP000281909"/>
    </source>
</evidence>
<dbReference type="Gene3D" id="3.30.565.10">
    <property type="entry name" value="Histidine kinase-like ATPase, C-terminal domain"/>
    <property type="match status" value="1"/>
</dbReference>
<dbReference type="Proteomes" id="UP000281909">
    <property type="component" value="Chromosome"/>
</dbReference>
<dbReference type="RefSeq" id="WP_126362955.1">
    <property type="nucleotide sequence ID" value="NZ_LR134318.1"/>
</dbReference>
<protein>
    <recommendedName>
        <fullName evidence="3">ATP-binding protein</fullName>
    </recommendedName>
</protein>
<evidence type="ECO:0000313" key="1">
    <source>
        <dbReference type="EMBL" id="VEF10883.1"/>
    </source>
</evidence>
<organism evidence="1 2">
    <name type="scientific">Pseudomonas fluorescens</name>
    <dbReference type="NCBI Taxonomy" id="294"/>
    <lineage>
        <taxon>Bacteria</taxon>
        <taxon>Pseudomonadati</taxon>
        <taxon>Pseudomonadota</taxon>
        <taxon>Gammaproteobacteria</taxon>
        <taxon>Pseudomonadales</taxon>
        <taxon>Pseudomonadaceae</taxon>
        <taxon>Pseudomonas</taxon>
    </lineage>
</organism>
<dbReference type="AlphaFoldDB" id="A0A3S4P7X8"/>
<dbReference type="InterPro" id="IPR036890">
    <property type="entry name" value="HATPase_C_sf"/>
</dbReference>
<dbReference type="OrthoDB" id="6838090at2"/>
<proteinExistence type="predicted"/>
<evidence type="ECO:0008006" key="3">
    <source>
        <dbReference type="Google" id="ProtNLM"/>
    </source>
</evidence>
<accession>A0A3S4P7X8</accession>
<gene>
    <name evidence="1" type="ORF">NCTC9428_02497</name>
</gene>
<name>A0A3S4P7X8_PSEFL</name>